<evidence type="ECO:0000256" key="2">
    <source>
        <dbReference type="ARBA" id="ARBA00004870"/>
    </source>
</evidence>
<evidence type="ECO:0000256" key="11">
    <source>
        <dbReference type="ARBA" id="ARBA00023098"/>
    </source>
</evidence>
<keyword evidence="6 13" id="KW-0441">Lipid A biosynthesis</keyword>
<dbReference type="EMBL" id="CP036526">
    <property type="protein sequence ID" value="QDT09487.1"/>
    <property type="molecule type" value="Genomic_DNA"/>
</dbReference>
<evidence type="ECO:0000256" key="10">
    <source>
        <dbReference type="ARBA" id="ARBA00022840"/>
    </source>
</evidence>
<dbReference type="OrthoDB" id="9789797at2"/>
<comment type="catalytic activity">
    <reaction evidence="13">
        <text>a lipid A disaccharide + ATP = a lipid IVA + ADP + H(+)</text>
        <dbReference type="Rhea" id="RHEA:67840"/>
        <dbReference type="ChEBI" id="CHEBI:15378"/>
        <dbReference type="ChEBI" id="CHEBI:30616"/>
        <dbReference type="ChEBI" id="CHEBI:176343"/>
        <dbReference type="ChEBI" id="CHEBI:176425"/>
        <dbReference type="ChEBI" id="CHEBI:456216"/>
        <dbReference type="EC" id="2.7.1.130"/>
    </reaction>
</comment>
<organism evidence="14 15">
    <name type="scientific">Stieleria marina</name>
    <dbReference type="NCBI Taxonomy" id="1930275"/>
    <lineage>
        <taxon>Bacteria</taxon>
        <taxon>Pseudomonadati</taxon>
        <taxon>Planctomycetota</taxon>
        <taxon>Planctomycetia</taxon>
        <taxon>Pirellulales</taxon>
        <taxon>Pirellulaceae</taxon>
        <taxon>Stieleria</taxon>
    </lineage>
</organism>
<dbReference type="NCBIfam" id="TIGR00682">
    <property type="entry name" value="lpxK"/>
    <property type="match status" value="1"/>
</dbReference>
<keyword evidence="8 13" id="KW-0547">Nucleotide-binding</keyword>
<keyword evidence="5 13" id="KW-0444">Lipid biosynthesis</keyword>
<name>A0A517NQT7_9BACT</name>
<accession>A0A517NQT7</accession>
<dbReference type="GO" id="GO:0005524">
    <property type="term" value="F:ATP binding"/>
    <property type="evidence" value="ECO:0007669"/>
    <property type="project" value="UniProtKB-UniRule"/>
</dbReference>
<evidence type="ECO:0000256" key="7">
    <source>
        <dbReference type="ARBA" id="ARBA00022679"/>
    </source>
</evidence>
<evidence type="ECO:0000256" key="8">
    <source>
        <dbReference type="ARBA" id="ARBA00022741"/>
    </source>
</evidence>
<evidence type="ECO:0000313" key="14">
    <source>
        <dbReference type="EMBL" id="QDT09487.1"/>
    </source>
</evidence>
<evidence type="ECO:0000256" key="3">
    <source>
        <dbReference type="ARBA" id="ARBA00012071"/>
    </source>
</evidence>
<dbReference type="Proteomes" id="UP000319817">
    <property type="component" value="Chromosome"/>
</dbReference>
<dbReference type="GO" id="GO:0009029">
    <property type="term" value="F:lipid-A 4'-kinase activity"/>
    <property type="evidence" value="ECO:0007669"/>
    <property type="project" value="UniProtKB-UniRule"/>
</dbReference>
<reference evidence="14 15" key="1">
    <citation type="submission" date="2019-02" db="EMBL/GenBank/DDBJ databases">
        <title>Deep-cultivation of Planctomycetes and their phenomic and genomic characterization uncovers novel biology.</title>
        <authorList>
            <person name="Wiegand S."/>
            <person name="Jogler M."/>
            <person name="Boedeker C."/>
            <person name="Pinto D."/>
            <person name="Vollmers J."/>
            <person name="Rivas-Marin E."/>
            <person name="Kohn T."/>
            <person name="Peeters S.H."/>
            <person name="Heuer A."/>
            <person name="Rast P."/>
            <person name="Oberbeckmann S."/>
            <person name="Bunk B."/>
            <person name="Jeske O."/>
            <person name="Meyerdierks A."/>
            <person name="Storesund J.E."/>
            <person name="Kallscheuer N."/>
            <person name="Luecker S."/>
            <person name="Lage O.M."/>
            <person name="Pohl T."/>
            <person name="Merkel B.J."/>
            <person name="Hornburger P."/>
            <person name="Mueller R.-W."/>
            <person name="Bruemmer F."/>
            <person name="Labrenz M."/>
            <person name="Spormann A.M."/>
            <person name="Op den Camp H."/>
            <person name="Overmann J."/>
            <person name="Amann R."/>
            <person name="Jetten M.S.M."/>
            <person name="Mascher T."/>
            <person name="Medema M.H."/>
            <person name="Devos D.P."/>
            <person name="Kaster A.-K."/>
            <person name="Ovreas L."/>
            <person name="Rohde M."/>
            <person name="Galperin M.Y."/>
            <person name="Jogler C."/>
        </authorList>
    </citation>
    <scope>NUCLEOTIDE SEQUENCE [LARGE SCALE GENOMIC DNA]</scope>
    <source>
        <strain evidence="14 15">K23_9</strain>
    </source>
</reference>
<evidence type="ECO:0000256" key="12">
    <source>
        <dbReference type="ARBA" id="ARBA00029757"/>
    </source>
</evidence>
<dbReference type="GO" id="GO:0009244">
    <property type="term" value="P:lipopolysaccharide core region biosynthetic process"/>
    <property type="evidence" value="ECO:0007669"/>
    <property type="project" value="TreeGrafter"/>
</dbReference>
<dbReference type="InterPro" id="IPR027417">
    <property type="entry name" value="P-loop_NTPase"/>
</dbReference>
<dbReference type="GO" id="GO:0009245">
    <property type="term" value="P:lipid A biosynthetic process"/>
    <property type="evidence" value="ECO:0007669"/>
    <property type="project" value="UniProtKB-UniRule"/>
</dbReference>
<dbReference type="PANTHER" id="PTHR42724">
    <property type="entry name" value="TETRAACYLDISACCHARIDE 4'-KINASE"/>
    <property type="match status" value="1"/>
</dbReference>
<comment type="function">
    <text evidence="1 13">Transfers the gamma-phosphate of ATP to the 4'-position of a tetraacyldisaccharide 1-phosphate intermediate (termed DS-1-P) to form tetraacyldisaccharide 1,4'-bis-phosphate (lipid IVA).</text>
</comment>
<dbReference type="GO" id="GO:0005886">
    <property type="term" value="C:plasma membrane"/>
    <property type="evidence" value="ECO:0007669"/>
    <property type="project" value="TreeGrafter"/>
</dbReference>
<evidence type="ECO:0000313" key="15">
    <source>
        <dbReference type="Proteomes" id="UP000319817"/>
    </source>
</evidence>
<comment type="similarity">
    <text evidence="13">Belongs to the LpxK family.</text>
</comment>
<protein>
    <recommendedName>
        <fullName evidence="4 13">Tetraacyldisaccharide 4'-kinase</fullName>
        <ecNumber evidence="3 13">2.7.1.130</ecNumber>
    </recommendedName>
    <alternativeName>
        <fullName evidence="12 13">Lipid A 4'-kinase</fullName>
    </alternativeName>
</protein>
<keyword evidence="7 13" id="KW-0808">Transferase</keyword>
<sequence length="354" mass="39253">MVFDFRPVLNGERRDPLAIMTRLVLRFASVPYGWGVQWRNRQFESGQRETVRCGVPVISVGNLTTGGTGKTPIVCFLAKQLRDRGVRVAIVSRGFGRGEADENDEAMELHARLPDVPHVQDPDRVEAARIAVEELEAEVILMDDGFQHRRLHRDKNIVVIDATCPFGYGHLLPRGLLREPIGNVTRADLVLISRCDNVDSEALANIESQVHRVHPEVPIVRSNHVAKTLLQYPSDQQSIDSLAEENVAALCAIGNPDAFMHTIRDCGAVIVQSKALPDHDRYSPETMAEVREWIQTMGDSIDQVVCTHKDLVKICSDRIGGKPLGAIAIDLELVGDESPLEILINDTLSQSQLD</sequence>
<dbReference type="UniPathway" id="UPA00359">
    <property type="reaction ID" value="UER00482"/>
</dbReference>
<dbReference type="RefSeq" id="WP_145417043.1">
    <property type="nucleotide sequence ID" value="NZ_CP036526.1"/>
</dbReference>
<evidence type="ECO:0000256" key="9">
    <source>
        <dbReference type="ARBA" id="ARBA00022777"/>
    </source>
</evidence>
<feature type="binding site" evidence="13">
    <location>
        <begin position="64"/>
        <end position="71"/>
    </location>
    <ligand>
        <name>ATP</name>
        <dbReference type="ChEBI" id="CHEBI:30616"/>
    </ligand>
</feature>
<dbReference type="Pfam" id="PF02606">
    <property type="entry name" value="LpxK"/>
    <property type="match status" value="1"/>
</dbReference>
<gene>
    <name evidence="13 14" type="primary">lpxK</name>
    <name evidence="14" type="ORF">K239x_14330</name>
</gene>
<keyword evidence="11 13" id="KW-0443">Lipid metabolism</keyword>
<dbReference type="AlphaFoldDB" id="A0A517NQT7"/>
<evidence type="ECO:0000256" key="6">
    <source>
        <dbReference type="ARBA" id="ARBA00022556"/>
    </source>
</evidence>
<dbReference type="HAMAP" id="MF_00409">
    <property type="entry name" value="LpxK"/>
    <property type="match status" value="1"/>
</dbReference>
<keyword evidence="15" id="KW-1185">Reference proteome</keyword>
<dbReference type="PANTHER" id="PTHR42724:SF1">
    <property type="entry name" value="TETRAACYLDISACCHARIDE 4'-KINASE, MITOCHONDRIAL-RELATED"/>
    <property type="match status" value="1"/>
</dbReference>
<dbReference type="EC" id="2.7.1.130" evidence="3 13"/>
<keyword evidence="9 13" id="KW-0418">Kinase</keyword>
<dbReference type="SUPFAM" id="SSF52540">
    <property type="entry name" value="P-loop containing nucleoside triphosphate hydrolases"/>
    <property type="match status" value="1"/>
</dbReference>
<comment type="pathway">
    <text evidence="2 13">Glycolipid biosynthesis; lipid IV(A) biosynthesis; lipid IV(A) from (3R)-3-hydroxytetradecanoyl-[acyl-carrier-protein] and UDP-N-acetyl-alpha-D-glucosamine: step 6/6.</text>
</comment>
<evidence type="ECO:0000256" key="13">
    <source>
        <dbReference type="HAMAP-Rule" id="MF_00409"/>
    </source>
</evidence>
<evidence type="ECO:0000256" key="5">
    <source>
        <dbReference type="ARBA" id="ARBA00022516"/>
    </source>
</evidence>
<keyword evidence="10 13" id="KW-0067">ATP-binding</keyword>
<evidence type="ECO:0000256" key="4">
    <source>
        <dbReference type="ARBA" id="ARBA00016436"/>
    </source>
</evidence>
<dbReference type="Gene3D" id="3.40.50.300">
    <property type="entry name" value="P-loop containing nucleotide triphosphate hydrolases"/>
    <property type="match status" value="1"/>
</dbReference>
<evidence type="ECO:0000256" key="1">
    <source>
        <dbReference type="ARBA" id="ARBA00002274"/>
    </source>
</evidence>
<dbReference type="InterPro" id="IPR003758">
    <property type="entry name" value="LpxK"/>
</dbReference>
<proteinExistence type="inferred from homology"/>